<sequence>MVCLLLAGLVTQVVTNAVVRGSGGGMAGIAVAQSTDGIADRFLADLAQSVCSKESGTPVQGTASDCFCQFCFPASYQLVSDQGGQIAAPMRLGPDAGPWSHSQVLAVSRRLPGDGPSRAPPSIA</sequence>
<gene>
    <name evidence="1" type="ORF">CU669_20560</name>
</gene>
<organism evidence="1 2">
    <name type="scientific">Paramagnetospirillum kuznetsovii</name>
    <dbReference type="NCBI Taxonomy" id="2053833"/>
    <lineage>
        <taxon>Bacteria</taxon>
        <taxon>Pseudomonadati</taxon>
        <taxon>Pseudomonadota</taxon>
        <taxon>Alphaproteobacteria</taxon>
        <taxon>Rhodospirillales</taxon>
        <taxon>Magnetospirillaceae</taxon>
        <taxon>Paramagnetospirillum</taxon>
    </lineage>
</organism>
<evidence type="ECO:0008006" key="3">
    <source>
        <dbReference type="Google" id="ProtNLM"/>
    </source>
</evidence>
<protein>
    <recommendedName>
        <fullName evidence="3">DUF2946 domain-containing protein</fullName>
    </recommendedName>
</protein>
<dbReference type="Proteomes" id="UP000251075">
    <property type="component" value="Unassembled WGS sequence"/>
</dbReference>
<evidence type="ECO:0000313" key="1">
    <source>
        <dbReference type="EMBL" id="RAU20022.1"/>
    </source>
</evidence>
<reference evidence="1 2" key="1">
    <citation type="submission" date="2017-11" db="EMBL/GenBank/DDBJ databases">
        <title>Draft genome sequence of magnetotactic bacterium Magnetospirillum kuznetsovii LBB-42.</title>
        <authorList>
            <person name="Grouzdev D.S."/>
            <person name="Rysina M.S."/>
            <person name="Baslerov R.V."/>
            <person name="Koziaeva V."/>
        </authorList>
    </citation>
    <scope>NUCLEOTIDE SEQUENCE [LARGE SCALE GENOMIC DNA]</scope>
    <source>
        <strain evidence="1 2">LBB-42</strain>
    </source>
</reference>
<dbReference type="AlphaFoldDB" id="A0A364NSL5"/>
<proteinExistence type="predicted"/>
<comment type="caution">
    <text evidence="1">The sequence shown here is derived from an EMBL/GenBank/DDBJ whole genome shotgun (WGS) entry which is preliminary data.</text>
</comment>
<name>A0A364NSL5_9PROT</name>
<accession>A0A364NSL5</accession>
<keyword evidence="2" id="KW-1185">Reference proteome</keyword>
<evidence type="ECO:0000313" key="2">
    <source>
        <dbReference type="Proteomes" id="UP000251075"/>
    </source>
</evidence>
<dbReference type="EMBL" id="PGTO01000042">
    <property type="protein sequence ID" value="RAU20022.1"/>
    <property type="molecule type" value="Genomic_DNA"/>
</dbReference>